<accession>A0A7S2M8I7</accession>
<dbReference type="InterPro" id="IPR002110">
    <property type="entry name" value="Ankyrin_rpt"/>
</dbReference>
<dbReference type="PANTHER" id="PTHR24203:SF45">
    <property type="entry name" value="ANKYRIN REPEAT DOMAIN 6"/>
    <property type="match status" value="1"/>
</dbReference>
<evidence type="ECO:0000256" key="1">
    <source>
        <dbReference type="ARBA" id="ARBA00022737"/>
    </source>
</evidence>
<dbReference type="AlphaFoldDB" id="A0A7S2M8I7"/>
<dbReference type="SUPFAM" id="SSF48403">
    <property type="entry name" value="Ankyrin repeat"/>
    <property type="match status" value="1"/>
</dbReference>
<dbReference type="Gene3D" id="1.25.40.20">
    <property type="entry name" value="Ankyrin repeat-containing domain"/>
    <property type="match status" value="1"/>
</dbReference>
<dbReference type="InterPro" id="IPR036770">
    <property type="entry name" value="Ankyrin_rpt-contain_sf"/>
</dbReference>
<keyword evidence="2 3" id="KW-0040">ANK repeat</keyword>
<name>A0A7S2M8I7_9DINO</name>
<dbReference type="PANTHER" id="PTHR24203">
    <property type="entry name" value="ANKYRIN REPEAT FAMILY PROTEIN"/>
    <property type="match status" value="1"/>
</dbReference>
<dbReference type="PROSITE" id="PS50088">
    <property type="entry name" value="ANK_REPEAT"/>
    <property type="match status" value="1"/>
</dbReference>
<protein>
    <submittedName>
        <fullName evidence="4">Uncharacterized protein</fullName>
    </submittedName>
</protein>
<evidence type="ECO:0000256" key="3">
    <source>
        <dbReference type="PROSITE-ProRule" id="PRU00023"/>
    </source>
</evidence>
<organism evidence="4">
    <name type="scientific">Zooxanthella nutricula</name>
    <dbReference type="NCBI Taxonomy" id="1333877"/>
    <lineage>
        <taxon>Eukaryota</taxon>
        <taxon>Sar</taxon>
        <taxon>Alveolata</taxon>
        <taxon>Dinophyceae</taxon>
        <taxon>Peridiniales</taxon>
        <taxon>Peridiniales incertae sedis</taxon>
        <taxon>Zooxanthella</taxon>
    </lineage>
</organism>
<keyword evidence="1" id="KW-0677">Repeat</keyword>
<evidence type="ECO:0000313" key="4">
    <source>
        <dbReference type="EMBL" id="CAD9628388.1"/>
    </source>
</evidence>
<proteinExistence type="predicted"/>
<dbReference type="Pfam" id="PF12796">
    <property type="entry name" value="Ank_2"/>
    <property type="match status" value="1"/>
</dbReference>
<dbReference type="EMBL" id="HBGW01076821">
    <property type="protein sequence ID" value="CAD9628388.1"/>
    <property type="molecule type" value="Transcribed_RNA"/>
</dbReference>
<reference evidence="4" key="1">
    <citation type="submission" date="2021-01" db="EMBL/GenBank/DDBJ databases">
        <authorList>
            <person name="Corre E."/>
            <person name="Pelletier E."/>
            <person name="Niang G."/>
            <person name="Scheremetjew M."/>
            <person name="Finn R."/>
            <person name="Kale V."/>
            <person name="Holt S."/>
            <person name="Cochrane G."/>
            <person name="Meng A."/>
            <person name="Brown T."/>
            <person name="Cohen L."/>
        </authorList>
    </citation>
    <scope>NUCLEOTIDE SEQUENCE</scope>
    <source>
        <strain evidence="4">RCC3387</strain>
    </source>
</reference>
<sequence length="517" mass="55921">MGCGCFSASSWRALAAGVLGRGFGPTGIGLQSLAGIPVPEELQKRRSYIAKTEQRGISVAQLKLVSAFSERVFGLATCIDSRSGQVVEWGSASKYNVNDFITTPLTEPFGCSTVELVAEAPQQPTWFVSHAWSHGLRETVVILAFHAEAREGAEATCYYWICTFANNQHNLSQLAGALEETPFFKVITADSCRGTVAMVCGSAALFKRVWCLYESYLSLELTKGRGKPHLYDLGTWCSGLLAPPIEYMPGAAIQLDLGNGEYKLLPDLFSVGRWDETLHLNAGKPGVAVKPAMSLPPGNHDLGQAARVRLILSAYKEKEVQAIDWHMPLPPIFPVHAGLAAFAVNVSTAMASRDQDRRAILHSIASTPPSEWDDEPPLTHEGYDKLNRRIQHRFAELCIMAAICSGDAAKMQEAMSRFPGARSQATSYVGVASFNGHVEALRLLLAAGADVKHDPLSPLCLALLRGHTAIVAELLDAGADPEDQTFVPFIGRTPLDVARLRGADDECAALLLRRAVP</sequence>
<feature type="repeat" description="ANK" evidence="3">
    <location>
        <begin position="454"/>
        <end position="486"/>
    </location>
</feature>
<gene>
    <name evidence="4" type="ORF">BRAN1462_LOCUS48854</name>
</gene>
<evidence type="ECO:0000256" key="2">
    <source>
        <dbReference type="ARBA" id="ARBA00023043"/>
    </source>
</evidence>